<evidence type="ECO:0000313" key="7">
    <source>
        <dbReference type="EMBL" id="MBB5432032.1"/>
    </source>
</evidence>
<accession>A0A7W8QKA2</accession>
<evidence type="ECO:0000259" key="6">
    <source>
        <dbReference type="PROSITE" id="PS50850"/>
    </source>
</evidence>
<feature type="transmembrane region" description="Helical" evidence="5">
    <location>
        <begin position="340"/>
        <end position="360"/>
    </location>
</feature>
<feature type="transmembrane region" description="Helical" evidence="5">
    <location>
        <begin position="178"/>
        <end position="201"/>
    </location>
</feature>
<dbReference type="PANTHER" id="PTHR23542">
    <property type="match status" value="1"/>
</dbReference>
<evidence type="ECO:0000256" key="3">
    <source>
        <dbReference type="ARBA" id="ARBA00022989"/>
    </source>
</evidence>
<dbReference type="GO" id="GO:0022857">
    <property type="term" value="F:transmembrane transporter activity"/>
    <property type="evidence" value="ECO:0007669"/>
    <property type="project" value="InterPro"/>
</dbReference>
<sequence length="409" mass="40613">MSPLGTLRRMHAIAGAPQLIVSFLARLPVSMVLIGTLTLVTVETGSVAAGGLVSGAIALGEALGGPVIARFADRIGQRPVVLATSLLDAALIAALVAAVYSGAPLPLLVLSAAAAGLCMPQIGPLARSRWIALAGRRPHDRERSVAAALSVEGVLDETGFVIGPALVGVLAVVADPGIAVLGAAALIGVFGSAFALHPTALPGAPAEAAQESLLRLGLLVLTVPMFCQGLFFGATSTGVTAFTQEAGHGDLAGLMYAVMGVSSAVSGLLMASVPASVPLPLRLRAAALLLTVCSVPLLLAPGPVTLALAMLALGCGIGPHIVSLFGLAERAAPAARLGQAMTVIVSSLIVGQSLGSMAAGRLAEEFGFHGAFLMTLGASATALAVAVGVVRSRWYRPAGRAAPATAGAA</sequence>
<comment type="subcellular location">
    <subcellularLocation>
        <location evidence="1">Cell membrane</location>
        <topology evidence="1">Multi-pass membrane protein</topology>
    </subcellularLocation>
</comment>
<feature type="transmembrane region" description="Helical" evidence="5">
    <location>
        <begin position="254"/>
        <end position="271"/>
    </location>
</feature>
<feature type="transmembrane region" description="Helical" evidence="5">
    <location>
        <begin position="306"/>
        <end position="328"/>
    </location>
</feature>
<keyword evidence="2 5" id="KW-0812">Transmembrane</keyword>
<feature type="transmembrane region" description="Helical" evidence="5">
    <location>
        <begin position="366"/>
        <end position="390"/>
    </location>
</feature>
<evidence type="ECO:0000256" key="5">
    <source>
        <dbReference type="SAM" id="Phobius"/>
    </source>
</evidence>
<dbReference type="PANTHER" id="PTHR23542:SF1">
    <property type="entry name" value="MAJOR FACILITATOR SUPERFAMILY (MFS) PROFILE DOMAIN-CONTAINING PROTEIN"/>
    <property type="match status" value="1"/>
</dbReference>
<dbReference type="InterPro" id="IPR020846">
    <property type="entry name" value="MFS_dom"/>
</dbReference>
<feature type="transmembrane region" description="Helical" evidence="5">
    <location>
        <begin position="283"/>
        <end position="300"/>
    </location>
</feature>
<dbReference type="PROSITE" id="PS50850">
    <property type="entry name" value="MFS"/>
    <property type="match status" value="1"/>
</dbReference>
<dbReference type="SUPFAM" id="SSF103473">
    <property type="entry name" value="MFS general substrate transporter"/>
    <property type="match status" value="1"/>
</dbReference>
<feature type="domain" description="Major facilitator superfamily (MFS) profile" evidence="6">
    <location>
        <begin position="217"/>
        <end position="409"/>
    </location>
</feature>
<dbReference type="Proteomes" id="UP000572635">
    <property type="component" value="Unassembled WGS sequence"/>
</dbReference>
<reference evidence="7 8" key="1">
    <citation type="submission" date="2020-08" db="EMBL/GenBank/DDBJ databases">
        <title>Sequencing the genomes of 1000 actinobacteria strains.</title>
        <authorList>
            <person name="Klenk H.-P."/>
        </authorList>
    </citation>
    <scope>NUCLEOTIDE SEQUENCE [LARGE SCALE GENOMIC DNA]</scope>
    <source>
        <strain evidence="7 8">DSM 44551</strain>
    </source>
</reference>
<dbReference type="RefSeq" id="WP_184391653.1">
    <property type="nucleotide sequence ID" value="NZ_BAAAJD010000058.1"/>
</dbReference>
<dbReference type="GO" id="GO:0005886">
    <property type="term" value="C:plasma membrane"/>
    <property type="evidence" value="ECO:0007669"/>
    <property type="project" value="UniProtKB-SubCell"/>
</dbReference>
<dbReference type="InterPro" id="IPR036259">
    <property type="entry name" value="MFS_trans_sf"/>
</dbReference>
<dbReference type="AlphaFoldDB" id="A0A7W8QKA2"/>
<organism evidence="7 8">
    <name type="scientific">Nocardiopsis composta</name>
    <dbReference type="NCBI Taxonomy" id="157465"/>
    <lineage>
        <taxon>Bacteria</taxon>
        <taxon>Bacillati</taxon>
        <taxon>Actinomycetota</taxon>
        <taxon>Actinomycetes</taxon>
        <taxon>Streptosporangiales</taxon>
        <taxon>Nocardiopsidaceae</taxon>
        <taxon>Nocardiopsis</taxon>
    </lineage>
</organism>
<proteinExistence type="predicted"/>
<name>A0A7W8QKA2_9ACTN</name>
<keyword evidence="3 5" id="KW-1133">Transmembrane helix</keyword>
<feature type="transmembrane region" description="Helical" evidence="5">
    <location>
        <begin position="213"/>
        <end position="234"/>
    </location>
</feature>
<keyword evidence="8" id="KW-1185">Reference proteome</keyword>
<comment type="caution">
    <text evidence="7">The sequence shown here is derived from an EMBL/GenBank/DDBJ whole genome shotgun (WGS) entry which is preliminary data.</text>
</comment>
<evidence type="ECO:0000256" key="1">
    <source>
        <dbReference type="ARBA" id="ARBA00004651"/>
    </source>
</evidence>
<protein>
    <submittedName>
        <fullName evidence="7">MFS family permease</fullName>
    </submittedName>
</protein>
<feature type="transmembrane region" description="Helical" evidence="5">
    <location>
        <begin position="48"/>
        <end position="68"/>
    </location>
</feature>
<feature type="transmembrane region" description="Helical" evidence="5">
    <location>
        <begin position="20"/>
        <end position="42"/>
    </location>
</feature>
<dbReference type="InterPro" id="IPR011701">
    <property type="entry name" value="MFS"/>
</dbReference>
<keyword evidence="4 5" id="KW-0472">Membrane</keyword>
<dbReference type="EMBL" id="JACHDB010000001">
    <property type="protein sequence ID" value="MBB5432032.1"/>
    <property type="molecule type" value="Genomic_DNA"/>
</dbReference>
<gene>
    <name evidence="7" type="ORF">HDA36_002116</name>
</gene>
<evidence type="ECO:0000313" key="8">
    <source>
        <dbReference type="Proteomes" id="UP000572635"/>
    </source>
</evidence>
<evidence type="ECO:0000256" key="4">
    <source>
        <dbReference type="ARBA" id="ARBA00023136"/>
    </source>
</evidence>
<dbReference type="Pfam" id="PF07690">
    <property type="entry name" value="MFS_1"/>
    <property type="match status" value="1"/>
</dbReference>
<dbReference type="Gene3D" id="1.20.1250.20">
    <property type="entry name" value="MFS general substrate transporter like domains"/>
    <property type="match status" value="1"/>
</dbReference>
<evidence type="ECO:0000256" key="2">
    <source>
        <dbReference type="ARBA" id="ARBA00022692"/>
    </source>
</evidence>
<feature type="transmembrane region" description="Helical" evidence="5">
    <location>
        <begin position="80"/>
        <end position="101"/>
    </location>
</feature>